<dbReference type="InterPro" id="IPR044576">
    <property type="entry name" value="At4g25390-like"/>
</dbReference>
<name>A0AAN9J542_CROPI</name>
<dbReference type="Proteomes" id="UP001372338">
    <property type="component" value="Unassembled WGS sequence"/>
</dbReference>
<proteinExistence type="predicted"/>
<sequence>MKEKEKANLFLWSPKLFICSKVEWWKKEYSHEIAKKKKKKQLEYRNGGGNSDNDLWVRDDDLYSDVNGNKCKTTKHSRKNSGGSVDSWFGEASEELRRVRRNSFESAGNAEIPKSSGLSTATNMRRTIFYVAPEYGYIRDVLSYKCDVRGEENNVTP</sequence>
<accession>A0AAN9J542</accession>
<evidence type="ECO:0000313" key="2">
    <source>
        <dbReference type="Proteomes" id="UP001372338"/>
    </source>
</evidence>
<comment type="caution">
    <text evidence="1">The sequence shown here is derived from an EMBL/GenBank/DDBJ whole genome shotgun (WGS) entry which is preliminary data.</text>
</comment>
<dbReference type="EMBL" id="JAYWIO010000001">
    <property type="protein sequence ID" value="KAK7292252.1"/>
    <property type="molecule type" value="Genomic_DNA"/>
</dbReference>
<evidence type="ECO:0000313" key="1">
    <source>
        <dbReference type="EMBL" id="KAK7292252.1"/>
    </source>
</evidence>
<protein>
    <submittedName>
        <fullName evidence="1">Uncharacterized protein</fullName>
    </submittedName>
</protein>
<dbReference type="PANTHER" id="PTHR46821">
    <property type="entry name" value="OS07G0586332 PROTEIN"/>
    <property type="match status" value="1"/>
</dbReference>
<dbReference type="PANTHER" id="PTHR46821:SF9">
    <property type="entry name" value="RECEPTOR-LIKE SERINE_THREONINE-KINASE PLANT"/>
    <property type="match status" value="1"/>
</dbReference>
<organism evidence="1 2">
    <name type="scientific">Crotalaria pallida</name>
    <name type="common">Smooth rattlebox</name>
    <name type="synonym">Crotalaria striata</name>
    <dbReference type="NCBI Taxonomy" id="3830"/>
    <lineage>
        <taxon>Eukaryota</taxon>
        <taxon>Viridiplantae</taxon>
        <taxon>Streptophyta</taxon>
        <taxon>Embryophyta</taxon>
        <taxon>Tracheophyta</taxon>
        <taxon>Spermatophyta</taxon>
        <taxon>Magnoliopsida</taxon>
        <taxon>eudicotyledons</taxon>
        <taxon>Gunneridae</taxon>
        <taxon>Pentapetalae</taxon>
        <taxon>rosids</taxon>
        <taxon>fabids</taxon>
        <taxon>Fabales</taxon>
        <taxon>Fabaceae</taxon>
        <taxon>Papilionoideae</taxon>
        <taxon>50 kb inversion clade</taxon>
        <taxon>genistoids sensu lato</taxon>
        <taxon>core genistoids</taxon>
        <taxon>Crotalarieae</taxon>
        <taxon>Crotalaria</taxon>
    </lineage>
</organism>
<gene>
    <name evidence="1" type="ORF">RIF29_08030</name>
</gene>
<keyword evidence="2" id="KW-1185">Reference proteome</keyword>
<reference evidence="1 2" key="1">
    <citation type="submission" date="2024-01" db="EMBL/GenBank/DDBJ databases">
        <title>The genomes of 5 underutilized Papilionoideae crops provide insights into root nodulation and disease resistanc.</title>
        <authorList>
            <person name="Yuan L."/>
        </authorList>
    </citation>
    <scope>NUCLEOTIDE SEQUENCE [LARGE SCALE GENOMIC DNA]</scope>
    <source>
        <strain evidence="1">ZHUSHIDOU_FW_LH</strain>
        <tissue evidence="1">Leaf</tissue>
    </source>
</reference>
<dbReference type="AlphaFoldDB" id="A0AAN9J542"/>